<accession>E7RRB7</accession>
<keyword evidence="2" id="KW-1185">Reference proteome</keyword>
<comment type="caution">
    <text evidence="1">The sequence shown here is derived from an EMBL/GenBank/DDBJ whole genome shotgun (WGS) entry which is preliminary data.</text>
</comment>
<dbReference type="Proteomes" id="UP000005580">
    <property type="component" value="Unassembled WGS sequence"/>
</dbReference>
<sequence>MDIAATPFLYFTATAYKSAKKINIHIFTTASPHHCKALLTNEIYLYLTRRHDIK</sequence>
<proteinExistence type="predicted"/>
<dbReference type="HOGENOM" id="CLU_3046637_0_0_10"/>
<organism evidence="1 2">
    <name type="scientific">Hoylesella oralis ATCC 33269</name>
    <dbReference type="NCBI Taxonomy" id="873533"/>
    <lineage>
        <taxon>Bacteria</taxon>
        <taxon>Pseudomonadati</taxon>
        <taxon>Bacteroidota</taxon>
        <taxon>Bacteroidia</taxon>
        <taxon>Bacteroidales</taxon>
        <taxon>Prevotellaceae</taxon>
        <taxon>Hoylesella</taxon>
    </lineage>
</organism>
<evidence type="ECO:0000313" key="2">
    <source>
        <dbReference type="Proteomes" id="UP000005580"/>
    </source>
</evidence>
<name>E7RRB7_9BACT</name>
<dbReference type="AlphaFoldDB" id="E7RRB7"/>
<reference evidence="1" key="1">
    <citation type="submission" date="2011-01" db="EMBL/GenBank/DDBJ databases">
        <authorList>
            <person name="Muzny D."/>
            <person name="Qin X."/>
            <person name="Buhay C."/>
            <person name="Dugan-Rocha S."/>
            <person name="Ding Y."/>
            <person name="Chen G."/>
            <person name="Hawes A."/>
            <person name="Holder M."/>
            <person name="Jhangiani S."/>
            <person name="Johnson A."/>
            <person name="Khan Z."/>
            <person name="Li Z."/>
            <person name="Liu W."/>
            <person name="Liu X."/>
            <person name="Perez L."/>
            <person name="Shen H."/>
            <person name="Wang Q."/>
            <person name="Watt J."/>
            <person name="Xi L."/>
            <person name="Xin Y."/>
            <person name="Zhou J."/>
            <person name="Deng J."/>
            <person name="Jiang H."/>
            <person name="Liu Y."/>
            <person name="Qu J."/>
            <person name="Song X.-Z."/>
            <person name="Zhang L."/>
            <person name="Villasana D."/>
            <person name="Johnson A."/>
            <person name="Liu J."/>
            <person name="Liyanage D."/>
            <person name="Lorensuhewa L."/>
            <person name="Robinson T."/>
            <person name="Song A."/>
            <person name="Song B.-B."/>
            <person name="Dinh H."/>
            <person name="Thornton R."/>
            <person name="Coyle M."/>
            <person name="Francisco L."/>
            <person name="Jackson L."/>
            <person name="Javaid M."/>
            <person name="Korchina V."/>
            <person name="Kovar C."/>
            <person name="Mata R."/>
            <person name="Mathew T."/>
            <person name="Ngo R."/>
            <person name="Nguyen L."/>
            <person name="Nguyen N."/>
            <person name="Okwuonu G."/>
            <person name="Ongeri F."/>
            <person name="Pham C."/>
            <person name="Simmons D."/>
            <person name="Wilczek-Boney K."/>
            <person name="Hale W."/>
            <person name="Jakkamsetti A."/>
            <person name="Pham P."/>
            <person name="Ruth R."/>
            <person name="San Lucas F."/>
            <person name="Warren J."/>
            <person name="Zhang J."/>
            <person name="Zhao Z."/>
            <person name="Zhou C."/>
            <person name="Zhu D."/>
            <person name="Lee S."/>
            <person name="Bess C."/>
            <person name="Blankenburg K."/>
            <person name="Forbes L."/>
            <person name="Fu Q."/>
            <person name="Gubbala S."/>
            <person name="Hirani K."/>
            <person name="Jayaseelan J.C."/>
            <person name="Lara F."/>
            <person name="Munidasa M."/>
            <person name="Palculict T."/>
            <person name="Patil S."/>
            <person name="Pu L.-L."/>
            <person name="Saada N."/>
            <person name="Tang L."/>
            <person name="Weissenberger G."/>
            <person name="Zhu Y."/>
            <person name="Hemphill L."/>
            <person name="Shang Y."/>
            <person name="Youmans B."/>
            <person name="Ayvaz T."/>
            <person name="Ross M."/>
            <person name="Santibanez J."/>
            <person name="Aqrawi P."/>
            <person name="Gross S."/>
            <person name="Joshi V."/>
            <person name="Fowler G."/>
            <person name="Nazareth L."/>
            <person name="Reid J."/>
            <person name="Worley K."/>
            <person name="Petrosino J."/>
            <person name="Highlander S."/>
            <person name="Gibbs R."/>
        </authorList>
    </citation>
    <scope>NUCLEOTIDE SEQUENCE [LARGE SCALE GENOMIC DNA]</scope>
    <source>
        <strain evidence="1">ATCC 33269</strain>
    </source>
</reference>
<gene>
    <name evidence="1" type="ORF">HMPREF0663_11718</name>
</gene>
<dbReference type="EMBL" id="AEPE02000005">
    <property type="protein sequence ID" value="EFZ36805.1"/>
    <property type="molecule type" value="Genomic_DNA"/>
</dbReference>
<protein>
    <submittedName>
        <fullName evidence="1">Uncharacterized protein</fullName>
    </submittedName>
</protein>
<evidence type="ECO:0000313" key="1">
    <source>
        <dbReference type="EMBL" id="EFZ36805.1"/>
    </source>
</evidence>